<evidence type="ECO:0000256" key="4">
    <source>
        <dbReference type="SAM" id="Coils"/>
    </source>
</evidence>
<dbReference type="PRINTS" id="PR02075">
    <property type="entry name" value="FIBSHEATHIP1"/>
</dbReference>
<dbReference type="EMBL" id="JAIZAY010000003">
    <property type="protein sequence ID" value="KAJ8045742.1"/>
    <property type="molecule type" value="Genomic_DNA"/>
</dbReference>
<dbReference type="InterPro" id="IPR026246">
    <property type="entry name" value="Fsip1"/>
</dbReference>
<evidence type="ECO:0000313" key="6">
    <source>
        <dbReference type="EMBL" id="KAJ8045742.1"/>
    </source>
</evidence>
<feature type="compositionally biased region" description="Basic and acidic residues" evidence="5">
    <location>
        <begin position="36"/>
        <end position="53"/>
    </location>
</feature>
<feature type="coiled-coil region" evidence="4">
    <location>
        <begin position="218"/>
        <end position="245"/>
    </location>
</feature>
<gene>
    <name evidence="6" type="ORF">HOLleu_08807</name>
</gene>
<proteinExistence type="inferred from homology"/>
<name>A0A9Q1CI34_HOLLE</name>
<dbReference type="PANTHER" id="PTHR22012">
    <property type="entry name" value="FIBROUS SHEATH INTERACTING PROTEIN 1"/>
    <property type="match status" value="1"/>
</dbReference>
<keyword evidence="7" id="KW-1185">Reference proteome</keyword>
<evidence type="ECO:0000256" key="1">
    <source>
        <dbReference type="ARBA" id="ARBA00010495"/>
    </source>
</evidence>
<feature type="compositionally biased region" description="Basic and acidic residues" evidence="5">
    <location>
        <begin position="64"/>
        <end position="77"/>
    </location>
</feature>
<evidence type="ECO:0000313" key="7">
    <source>
        <dbReference type="Proteomes" id="UP001152320"/>
    </source>
</evidence>
<feature type="region of interest" description="Disordered" evidence="5">
    <location>
        <begin position="36"/>
        <end position="91"/>
    </location>
</feature>
<evidence type="ECO:0000256" key="5">
    <source>
        <dbReference type="SAM" id="MobiDB-lite"/>
    </source>
</evidence>
<keyword evidence="3 4" id="KW-0175">Coiled coil</keyword>
<dbReference type="AlphaFoldDB" id="A0A9Q1CI34"/>
<evidence type="ECO:0000256" key="2">
    <source>
        <dbReference type="ARBA" id="ARBA00019480"/>
    </source>
</evidence>
<dbReference type="PANTHER" id="PTHR22012:SF2">
    <property type="entry name" value="FIBROUS SHEATH-INTERACTING PROTEIN 1"/>
    <property type="match status" value="1"/>
</dbReference>
<sequence length="315" mass="36546">MRKLDKILMQKISREKEVKRQRRMMHRQYQDELERIKLGMERKEPKEEMENTERFLALVPPPNHSEDSVKETKQGRGERRRRSKVDVKSAANDEDFIQRNIQLASDAGNTIAMTDDEKNRLGELLKDVEMLGEDQEERKEVTGLELQMLPGTGYKPDKTEEEALKSLDEKLKVLMLPKNFEEICSTPLLENQPKFSNTTYQQEAFELGEKILQDHKVSRDYKDRLKQIEEELVALQTQVEKEVKIPVLSTPHVTDGGMESARQMVDQRGNTFSSQIMTGYKADIGEAGKLVCYIVFRSTELALGNEIILREMERQ</sequence>
<comment type="similarity">
    <text evidence="1">Belongs to the FSIP1 family.</text>
</comment>
<organism evidence="6 7">
    <name type="scientific">Holothuria leucospilota</name>
    <name type="common">Black long sea cucumber</name>
    <name type="synonym">Mertensiothuria leucospilota</name>
    <dbReference type="NCBI Taxonomy" id="206669"/>
    <lineage>
        <taxon>Eukaryota</taxon>
        <taxon>Metazoa</taxon>
        <taxon>Echinodermata</taxon>
        <taxon>Eleutherozoa</taxon>
        <taxon>Echinozoa</taxon>
        <taxon>Holothuroidea</taxon>
        <taxon>Aspidochirotacea</taxon>
        <taxon>Aspidochirotida</taxon>
        <taxon>Holothuriidae</taxon>
        <taxon>Holothuria</taxon>
    </lineage>
</organism>
<evidence type="ECO:0000256" key="3">
    <source>
        <dbReference type="ARBA" id="ARBA00023054"/>
    </source>
</evidence>
<comment type="caution">
    <text evidence="6">The sequence shown here is derived from an EMBL/GenBank/DDBJ whole genome shotgun (WGS) entry which is preliminary data.</text>
</comment>
<reference evidence="6" key="1">
    <citation type="submission" date="2021-10" db="EMBL/GenBank/DDBJ databases">
        <title>Tropical sea cucumber genome reveals ecological adaptation and Cuvierian tubules defense mechanism.</title>
        <authorList>
            <person name="Chen T."/>
        </authorList>
    </citation>
    <scope>NUCLEOTIDE SEQUENCE</scope>
    <source>
        <strain evidence="6">Nanhai2018</strain>
        <tissue evidence="6">Muscle</tissue>
    </source>
</reference>
<dbReference type="Pfam" id="PF15554">
    <property type="entry name" value="FSIP1"/>
    <property type="match status" value="2"/>
</dbReference>
<protein>
    <recommendedName>
        <fullName evidence="2">Fibrous sheath-interacting protein 1</fullName>
    </recommendedName>
</protein>
<accession>A0A9Q1CI34</accession>
<dbReference type="Proteomes" id="UP001152320">
    <property type="component" value="Chromosome 3"/>
</dbReference>
<dbReference type="OrthoDB" id="9946895at2759"/>